<reference evidence="8" key="1">
    <citation type="journal article" date="2019" name="Int. J. Syst. Evol. Microbiol.">
        <title>The Global Catalogue of Microorganisms (GCM) 10K type strain sequencing project: providing services to taxonomists for standard genome sequencing and annotation.</title>
        <authorList>
            <consortium name="The Broad Institute Genomics Platform"/>
            <consortium name="The Broad Institute Genome Sequencing Center for Infectious Disease"/>
            <person name="Wu L."/>
            <person name="Ma J."/>
        </authorList>
    </citation>
    <scope>NUCLEOTIDE SEQUENCE [LARGE SCALE GENOMIC DNA]</scope>
    <source>
        <strain evidence="8">CGMCC 1.15928</strain>
    </source>
</reference>
<feature type="chain" id="PRO_5047399434" description="OmpA-like domain-containing protein" evidence="5">
    <location>
        <begin position="29"/>
        <end position="285"/>
    </location>
</feature>
<dbReference type="PROSITE" id="PS51123">
    <property type="entry name" value="OMPA_2"/>
    <property type="match status" value="1"/>
</dbReference>
<protein>
    <recommendedName>
        <fullName evidence="6">OmpA-like domain-containing protein</fullName>
    </recommendedName>
</protein>
<dbReference type="PRINTS" id="PR01021">
    <property type="entry name" value="OMPADOMAIN"/>
</dbReference>
<proteinExistence type="predicted"/>
<gene>
    <name evidence="7" type="ORF">GCM10011503_06020</name>
</gene>
<evidence type="ECO:0000256" key="5">
    <source>
        <dbReference type="SAM" id="SignalP"/>
    </source>
</evidence>
<evidence type="ECO:0000256" key="1">
    <source>
        <dbReference type="ARBA" id="ARBA00004442"/>
    </source>
</evidence>
<dbReference type="Gene3D" id="3.30.1330.60">
    <property type="entry name" value="OmpA-like domain"/>
    <property type="match status" value="1"/>
</dbReference>
<keyword evidence="2 4" id="KW-0472">Membrane</keyword>
<organism evidence="7 8">
    <name type="scientific">Henriciella pelagia</name>
    <dbReference type="NCBI Taxonomy" id="1977912"/>
    <lineage>
        <taxon>Bacteria</taxon>
        <taxon>Pseudomonadati</taxon>
        <taxon>Pseudomonadota</taxon>
        <taxon>Alphaproteobacteria</taxon>
        <taxon>Hyphomonadales</taxon>
        <taxon>Hyphomonadaceae</taxon>
        <taxon>Henriciella</taxon>
    </lineage>
</organism>
<evidence type="ECO:0000256" key="3">
    <source>
        <dbReference type="ARBA" id="ARBA00023237"/>
    </source>
</evidence>
<dbReference type="InterPro" id="IPR006664">
    <property type="entry name" value="OMP_bac"/>
</dbReference>
<evidence type="ECO:0000259" key="6">
    <source>
        <dbReference type="PROSITE" id="PS51123"/>
    </source>
</evidence>
<dbReference type="Proteomes" id="UP000628854">
    <property type="component" value="Unassembled WGS sequence"/>
</dbReference>
<dbReference type="PROSITE" id="PS51257">
    <property type="entry name" value="PROKAR_LIPOPROTEIN"/>
    <property type="match status" value="1"/>
</dbReference>
<feature type="domain" description="OmpA-like" evidence="6">
    <location>
        <begin position="169"/>
        <end position="285"/>
    </location>
</feature>
<dbReference type="SUPFAM" id="SSF103088">
    <property type="entry name" value="OmpA-like"/>
    <property type="match status" value="1"/>
</dbReference>
<evidence type="ECO:0000313" key="8">
    <source>
        <dbReference type="Proteomes" id="UP000628854"/>
    </source>
</evidence>
<dbReference type="CDD" id="cd07185">
    <property type="entry name" value="OmpA_C-like"/>
    <property type="match status" value="1"/>
</dbReference>
<dbReference type="Pfam" id="PF00691">
    <property type="entry name" value="OmpA"/>
    <property type="match status" value="1"/>
</dbReference>
<dbReference type="PANTHER" id="PTHR30329">
    <property type="entry name" value="STATOR ELEMENT OF FLAGELLAR MOTOR COMPLEX"/>
    <property type="match status" value="1"/>
</dbReference>
<dbReference type="InterPro" id="IPR050330">
    <property type="entry name" value="Bact_OuterMem_StrucFunc"/>
</dbReference>
<comment type="caution">
    <text evidence="7">The sequence shown here is derived from an EMBL/GenBank/DDBJ whole genome shotgun (WGS) entry which is preliminary data.</text>
</comment>
<accession>A0ABQ1J5K1</accession>
<dbReference type="InterPro" id="IPR006665">
    <property type="entry name" value="OmpA-like"/>
</dbReference>
<feature type="signal peptide" evidence="5">
    <location>
        <begin position="1"/>
        <end position="28"/>
    </location>
</feature>
<dbReference type="RefSeq" id="WP_158084603.1">
    <property type="nucleotide sequence ID" value="NZ_BMKF01000001.1"/>
</dbReference>
<comment type="subcellular location">
    <subcellularLocation>
        <location evidence="1">Cell outer membrane</location>
    </subcellularLocation>
</comment>
<keyword evidence="3" id="KW-0998">Cell outer membrane</keyword>
<evidence type="ECO:0000256" key="4">
    <source>
        <dbReference type="PROSITE-ProRule" id="PRU00473"/>
    </source>
</evidence>
<dbReference type="InterPro" id="IPR036737">
    <property type="entry name" value="OmpA-like_sf"/>
</dbReference>
<dbReference type="PANTHER" id="PTHR30329:SF21">
    <property type="entry name" value="LIPOPROTEIN YIAD-RELATED"/>
    <property type="match status" value="1"/>
</dbReference>
<keyword evidence="5" id="KW-0732">Signal</keyword>
<keyword evidence="8" id="KW-1185">Reference proteome</keyword>
<sequence>MRHQATIHKCAAALIVSAMLGACGSNTAAPETNMVSTSACVEIPDGYYLFTDGQFTPTSEDMAIDLPAPVSQIEVAWVDDVTDHVNEMGYDWLAVRVAGRVATLVGTAPDEDTKEAAYSAGRNAVLSSPAGAQNIDLVVDGISVQGGDSGVGAALAGLNDRPTPEACQATLTAVMDGRNVEFESGNSSISENSTRLLDAVTGAALICSAYTIEIGGHTDARGADSFNLRLSQERADAVKQYLVDHGVAESKLTAVGYGESRPLDYAQTTEAYARNRRTEFTVHGY</sequence>
<evidence type="ECO:0000256" key="2">
    <source>
        <dbReference type="ARBA" id="ARBA00023136"/>
    </source>
</evidence>
<dbReference type="EMBL" id="BMKF01000001">
    <property type="protein sequence ID" value="GGB60347.1"/>
    <property type="molecule type" value="Genomic_DNA"/>
</dbReference>
<name>A0ABQ1J5K1_9PROT</name>
<evidence type="ECO:0000313" key="7">
    <source>
        <dbReference type="EMBL" id="GGB60347.1"/>
    </source>
</evidence>